<dbReference type="AlphaFoldDB" id="A0A645DN48"/>
<dbReference type="EMBL" id="VSSQ01037899">
    <property type="protein sequence ID" value="MPM90716.1"/>
    <property type="molecule type" value="Genomic_DNA"/>
</dbReference>
<comment type="caution">
    <text evidence="2">The sequence shown here is derived from an EMBL/GenBank/DDBJ whole genome shotgun (WGS) entry which is preliminary data.</text>
</comment>
<name>A0A645DN48_9ZZZZ</name>
<accession>A0A645DN48</accession>
<proteinExistence type="predicted"/>
<evidence type="ECO:0000313" key="2">
    <source>
        <dbReference type="EMBL" id="MPM90716.1"/>
    </source>
</evidence>
<feature type="compositionally biased region" description="Low complexity" evidence="1">
    <location>
        <begin position="70"/>
        <end position="79"/>
    </location>
</feature>
<evidence type="ECO:0000256" key="1">
    <source>
        <dbReference type="SAM" id="MobiDB-lite"/>
    </source>
</evidence>
<sequence length="90" mass="9239">MAAAAGKGVEYKKKFMGFPHARDTEAARTRLTPGAAATAPGFNNQKNAKALAAHAQRPCQTSATGGPRGGNAAPRGAAGMPSPRRLHAMR</sequence>
<protein>
    <submittedName>
        <fullName evidence="2">Uncharacterized protein</fullName>
    </submittedName>
</protein>
<organism evidence="2">
    <name type="scientific">bioreactor metagenome</name>
    <dbReference type="NCBI Taxonomy" id="1076179"/>
    <lineage>
        <taxon>unclassified sequences</taxon>
        <taxon>metagenomes</taxon>
        <taxon>ecological metagenomes</taxon>
    </lineage>
</organism>
<gene>
    <name evidence="2" type="ORF">SDC9_137838</name>
</gene>
<feature type="region of interest" description="Disordered" evidence="1">
    <location>
        <begin position="57"/>
        <end position="90"/>
    </location>
</feature>
<reference evidence="2" key="1">
    <citation type="submission" date="2019-08" db="EMBL/GenBank/DDBJ databases">
        <authorList>
            <person name="Kucharzyk K."/>
            <person name="Murdoch R.W."/>
            <person name="Higgins S."/>
            <person name="Loffler F."/>
        </authorList>
    </citation>
    <scope>NUCLEOTIDE SEQUENCE</scope>
</reference>